<keyword evidence="3 9" id="KW-0732">Signal</keyword>
<evidence type="ECO:0000313" key="12">
    <source>
        <dbReference type="Proteomes" id="UP000002440"/>
    </source>
</evidence>
<dbReference type="Gene3D" id="3.30.1370.130">
    <property type="match status" value="1"/>
</dbReference>
<name>Q1GYK8_METFK</name>
<evidence type="ECO:0000256" key="3">
    <source>
        <dbReference type="ARBA" id="ARBA00022729"/>
    </source>
</evidence>
<dbReference type="InterPro" id="IPR005644">
    <property type="entry name" value="NolW-like"/>
</dbReference>
<dbReference type="Gene3D" id="3.30.1370.120">
    <property type="match status" value="1"/>
</dbReference>
<dbReference type="InterPro" id="IPR011662">
    <property type="entry name" value="Secretin/TonB_short_N"/>
</dbReference>
<evidence type="ECO:0000256" key="2">
    <source>
        <dbReference type="ARBA" id="ARBA00022448"/>
    </source>
</evidence>
<gene>
    <name evidence="11" type="ordered locus">Mfla_2414</name>
</gene>
<keyword evidence="5" id="KW-0998">Cell outer membrane</keyword>
<dbReference type="OrthoDB" id="9775455at2"/>
<evidence type="ECO:0000256" key="6">
    <source>
        <dbReference type="RuleBase" id="RU004003"/>
    </source>
</evidence>
<dbReference type="AlphaFoldDB" id="Q1GYK8"/>
<dbReference type="Gene3D" id="1.25.40.10">
    <property type="entry name" value="Tetratricopeptide repeat domain"/>
    <property type="match status" value="1"/>
</dbReference>
<dbReference type="SMART" id="SM00965">
    <property type="entry name" value="STN"/>
    <property type="match status" value="1"/>
</dbReference>
<dbReference type="Pfam" id="PF03958">
    <property type="entry name" value="Secretin_N"/>
    <property type="match status" value="1"/>
</dbReference>
<feature type="compositionally biased region" description="Basic and acidic residues" evidence="8">
    <location>
        <begin position="37"/>
        <end position="56"/>
    </location>
</feature>
<dbReference type="HOGENOM" id="CLU_017432_1_0_4"/>
<dbReference type="PANTHER" id="PTHR30332">
    <property type="entry name" value="PROBABLE GENERAL SECRETION PATHWAY PROTEIN D"/>
    <property type="match status" value="1"/>
</dbReference>
<dbReference type="Proteomes" id="UP000002440">
    <property type="component" value="Chromosome"/>
</dbReference>
<evidence type="ECO:0000256" key="9">
    <source>
        <dbReference type="SAM" id="SignalP"/>
    </source>
</evidence>
<dbReference type="Pfam" id="PF00263">
    <property type="entry name" value="Secretin"/>
    <property type="match status" value="1"/>
</dbReference>
<dbReference type="InterPro" id="IPR001775">
    <property type="entry name" value="GspD/PilQ"/>
</dbReference>
<keyword evidence="2 7" id="KW-0813">Transport</keyword>
<dbReference type="InterPro" id="IPR004846">
    <property type="entry name" value="T2SS/T3SS_dom"/>
</dbReference>
<evidence type="ECO:0000256" key="7">
    <source>
        <dbReference type="RuleBase" id="RU004004"/>
    </source>
</evidence>
<dbReference type="PRINTS" id="PR00811">
    <property type="entry name" value="BCTERIALGSPD"/>
</dbReference>
<dbReference type="KEGG" id="mfa:Mfla_2414"/>
<evidence type="ECO:0000256" key="5">
    <source>
        <dbReference type="ARBA" id="ARBA00023237"/>
    </source>
</evidence>
<evidence type="ECO:0000313" key="11">
    <source>
        <dbReference type="EMBL" id="ABE50679.1"/>
    </source>
</evidence>
<keyword evidence="4" id="KW-0472">Membrane</keyword>
<dbReference type="eggNOG" id="COG4796">
    <property type="taxonomic scope" value="Bacteria"/>
</dbReference>
<evidence type="ECO:0000256" key="8">
    <source>
        <dbReference type="SAM" id="MobiDB-lite"/>
    </source>
</evidence>
<accession>Q1GYK8</accession>
<organism evidence="11 12">
    <name type="scientific">Methylobacillus flagellatus (strain ATCC 51484 / DSM 6875 / VKM B-1610 / KT)</name>
    <dbReference type="NCBI Taxonomy" id="265072"/>
    <lineage>
        <taxon>Bacteria</taxon>
        <taxon>Pseudomonadati</taxon>
        <taxon>Pseudomonadota</taxon>
        <taxon>Betaproteobacteria</taxon>
        <taxon>Nitrosomonadales</taxon>
        <taxon>Methylophilaceae</taxon>
        <taxon>Methylobacillus</taxon>
    </lineage>
</organism>
<dbReference type="InterPro" id="IPR011990">
    <property type="entry name" value="TPR-like_helical_dom_sf"/>
</dbReference>
<proteinExistence type="inferred from homology"/>
<sequence length="657" mass="72203">MLSSYAWRAAGLVNILLLLSSCATTPWPKPGFPGDTPEEKIANTRAAREKKPEGTAERQRVRLAQEQGINQLLAEAEAALRDRRMADAGELFRRVLAIEPDNPRAQSGELLIESTRKHAEQVQQASQLLEKGEIEAARDILHQVLLEAPQHEEALRLQREIRQQRTNVRMDPPKLKPAFNKPVSLELRDANIKMVFEALSRATGINFILDKDIKPETKATVFIKKSPVDEAIEMVLATNGLQKKVLSENTALVFPNTAAKLKDYQDLVIRNFYLTNAKAKDVSTMIKTMLKTKDVHTDERLNMIVIRDTPEVVRIAEKLVAANDLADPEVMLEIEVMEVSRERLQELGIDYPTSLTASAGLSIDAMRSNNSGTYLFNSNPTLNFRKTTGDINILANPRIRVRNNDKAQVLVGDKVPVITTVATAGVGSSQSVQYLDVGLKLEAEPRITLDDFVNIKIALEVSSLGSSTTLNGGGVVYQIGTRNASTLLRLKDGETQILAGLINDEERRNTSRLPGLGDIPLLGRLFSNQTDNRKKTEIVLAITPHVVNNISRPESEVLEYWSGTENGISDHPQINVPGTGAAAAGNMSPRELLMQRLRPGAAEPAAAPEPEPQAEPAPTEESQPAQQDNFMSTQPKPVVPLVTPEVVVPRAAPQQAQ</sequence>
<dbReference type="PRINTS" id="PR01032">
    <property type="entry name" value="PHAGEIV"/>
</dbReference>
<protein>
    <submittedName>
        <fullName evidence="11">Type II and III secretion system protein</fullName>
    </submittedName>
</protein>
<dbReference type="InterPro" id="IPR029017">
    <property type="entry name" value="Enolase-like_N"/>
</dbReference>
<keyword evidence="12" id="KW-1185">Reference proteome</keyword>
<dbReference type="GO" id="GO:0009306">
    <property type="term" value="P:protein secretion"/>
    <property type="evidence" value="ECO:0007669"/>
    <property type="project" value="InterPro"/>
</dbReference>
<reference evidence="11 12" key="1">
    <citation type="submission" date="2006-03" db="EMBL/GenBank/DDBJ databases">
        <title>Complete sequence of Methylobacillus flagellatus KT.</title>
        <authorList>
            <consortium name="US DOE Joint Genome Institute"/>
            <person name="Copeland A."/>
            <person name="Lucas S."/>
            <person name="Lapidus A."/>
            <person name="Barry K."/>
            <person name="Detter J.C."/>
            <person name="Glavina del Rio T."/>
            <person name="Hammon N."/>
            <person name="Israni S."/>
            <person name="Dalin E."/>
            <person name="Tice H."/>
            <person name="Pitluck S."/>
            <person name="Brettin T."/>
            <person name="Bruce D."/>
            <person name="Han C."/>
            <person name="Tapia R."/>
            <person name="Saunders E."/>
            <person name="Gilna P."/>
            <person name="Schmutz J."/>
            <person name="Larimer F."/>
            <person name="Land M."/>
            <person name="Kyrpides N."/>
            <person name="Anderson I."/>
            <person name="Richardson P."/>
        </authorList>
    </citation>
    <scope>NUCLEOTIDE SEQUENCE [LARGE SCALE GENOMIC DNA]</scope>
    <source>
        <strain evidence="12">KT / ATCC 51484 / DSM 6875</strain>
    </source>
</reference>
<feature type="region of interest" description="Disordered" evidence="8">
    <location>
        <begin position="600"/>
        <end position="638"/>
    </location>
</feature>
<dbReference type="RefSeq" id="WP_011480632.1">
    <property type="nucleotide sequence ID" value="NC_007947.1"/>
</dbReference>
<evidence type="ECO:0000256" key="1">
    <source>
        <dbReference type="ARBA" id="ARBA00004370"/>
    </source>
</evidence>
<feature type="domain" description="Secretin/TonB short N-terminal" evidence="10">
    <location>
        <begin position="205"/>
        <end position="256"/>
    </location>
</feature>
<comment type="subcellular location">
    <subcellularLocation>
        <location evidence="7">Cell outer membrane</location>
    </subcellularLocation>
    <subcellularLocation>
        <location evidence="1">Membrane</location>
    </subcellularLocation>
</comment>
<comment type="similarity">
    <text evidence="6">Belongs to the bacterial secretin family.</text>
</comment>
<dbReference type="STRING" id="265072.Mfla_2414"/>
<feature type="chain" id="PRO_5004189776" evidence="9">
    <location>
        <begin position="24"/>
        <end position="657"/>
    </location>
</feature>
<feature type="compositionally biased region" description="Low complexity" evidence="8">
    <location>
        <begin position="616"/>
        <end position="627"/>
    </location>
</feature>
<dbReference type="InterPro" id="IPR050810">
    <property type="entry name" value="Bact_Secretion_Sys_Channel"/>
</dbReference>
<feature type="signal peptide" evidence="9">
    <location>
        <begin position="1"/>
        <end position="23"/>
    </location>
</feature>
<dbReference type="eggNOG" id="COG3118">
    <property type="taxonomic scope" value="Bacteria"/>
</dbReference>
<dbReference type="GO" id="GO:0009279">
    <property type="term" value="C:cell outer membrane"/>
    <property type="evidence" value="ECO:0007669"/>
    <property type="project" value="UniProtKB-SubCell"/>
</dbReference>
<feature type="region of interest" description="Disordered" evidence="8">
    <location>
        <begin position="29"/>
        <end position="56"/>
    </location>
</feature>
<evidence type="ECO:0000256" key="4">
    <source>
        <dbReference type="ARBA" id="ARBA00023136"/>
    </source>
</evidence>
<dbReference type="InterPro" id="IPR038591">
    <property type="entry name" value="NolW-like_sf"/>
</dbReference>
<dbReference type="PANTHER" id="PTHR30332:SF17">
    <property type="entry name" value="TYPE IV PILIATION SYSTEM PROTEIN DR_0774-RELATED"/>
    <property type="match status" value="1"/>
</dbReference>
<dbReference type="Pfam" id="PF07660">
    <property type="entry name" value="STN"/>
    <property type="match status" value="1"/>
</dbReference>
<dbReference type="GO" id="GO:0015627">
    <property type="term" value="C:type II protein secretion system complex"/>
    <property type="evidence" value="ECO:0007669"/>
    <property type="project" value="TreeGrafter"/>
</dbReference>
<dbReference type="EMBL" id="CP000284">
    <property type="protein sequence ID" value="ABE50679.1"/>
    <property type="molecule type" value="Genomic_DNA"/>
</dbReference>
<dbReference type="SUPFAM" id="SSF54826">
    <property type="entry name" value="Enolase N-terminal domain-like"/>
    <property type="match status" value="1"/>
</dbReference>
<evidence type="ECO:0000259" key="10">
    <source>
        <dbReference type="SMART" id="SM00965"/>
    </source>
</evidence>